<proteinExistence type="predicted"/>
<dbReference type="EMBL" id="CP001769">
    <property type="protein sequence ID" value="ADB38162.1"/>
    <property type="molecule type" value="Genomic_DNA"/>
</dbReference>
<protein>
    <submittedName>
        <fullName evidence="1">Uncharacterized protein</fullName>
    </submittedName>
</protein>
<dbReference type="HOGENOM" id="CLU_3103987_0_0_10"/>
<name>D2QDN2_SPILD</name>
<organism evidence="1 2">
    <name type="scientific">Spirosoma linguale (strain ATCC 33905 / DSM 74 / LMG 10896 / Claus 1)</name>
    <dbReference type="NCBI Taxonomy" id="504472"/>
    <lineage>
        <taxon>Bacteria</taxon>
        <taxon>Pseudomonadati</taxon>
        <taxon>Bacteroidota</taxon>
        <taxon>Cytophagia</taxon>
        <taxon>Cytophagales</taxon>
        <taxon>Cytophagaceae</taxon>
        <taxon>Spirosoma</taxon>
    </lineage>
</organism>
<sequence>MKPVAKRLTYQKVRLQVHLSQQLHQGKGNQTITTDVCTTLTSTGLNGLNQT</sequence>
<reference evidence="1 2" key="1">
    <citation type="journal article" date="2010" name="Stand. Genomic Sci.">
        <title>Complete genome sequence of Spirosoma linguale type strain (1).</title>
        <authorList>
            <person name="Lail K."/>
            <person name="Sikorski J."/>
            <person name="Saunders E."/>
            <person name="Lapidus A."/>
            <person name="Glavina Del Rio T."/>
            <person name="Copeland A."/>
            <person name="Tice H."/>
            <person name="Cheng J.-F."/>
            <person name="Lucas S."/>
            <person name="Nolan M."/>
            <person name="Bruce D."/>
            <person name="Goodwin L."/>
            <person name="Pitluck S."/>
            <person name="Ivanova N."/>
            <person name="Mavromatis K."/>
            <person name="Ovchinnikova G."/>
            <person name="Pati A."/>
            <person name="Chen A."/>
            <person name="Palaniappan K."/>
            <person name="Land M."/>
            <person name="Hauser L."/>
            <person name="Chang Y.-J."/>
            <person name="Jeffries C.D."/>
            <person name="Chain P."/>
            <person name="Brettin T."/>
            <person name="Detter J.C."/>
            <person name="Schuetze A."/>
            <person name="Rohde M."/>
            <person name="Tindall B.J."/>
            <person name="Goeker M."/>
            <person name="Bristow J."/>
            <person name="Eisen J.A."/>
            <person name="Markowitz V."/>
            <person name="Hugenholtz P."/>
            <person name="Kyrpides N.C."/>
            <person name="Klenk H.-P."/>
            <person name="Chen F."/>
        </authorList>
    </citation>
    <scope>NUCLEOTIDE SEQUENCE [LARGE SCALE GENOMIC DNA]</scope>
    <source>
        <strain evidence="2">ATCC 33905 / DSM 74 / LMG 10896 / Claus 1</strain>
    </source>
</reference>
<gene>
    <name evidence="1" type="ordered locus">Slin_2132</name>
</gene>
<keyword evidence="2" id="KW-1185">Reference proteome</keyword>
<dbReference type="RefSeq" id="WP_012926708.1">
    <property type="nucleotide sequence ID" value="NC_013730.1"/>
</dbReference>
<dbReference type="AlphaFoldDB" id="D2QDN2"/>
<evidence type="ECO:0000313" key="2">
    <source>
        <dbReference type="Proteomes" id="UP000002028"/>
    </source>
</evidence>
<dbReference type="Proteomes" id="UP000002028">
    <property type="component" value="Chromosome"/>
</dbReference>
<evidence type="ECO:0000313" key="1">
    <source>
        <dbReference type="EMBL" id="ADB38162.1"/>
    </source>
</evidence>
<dbReference type="STRING" id="504472.Slin_2132"/>
<dbReference type="KEGG" id="sli:Slin_2132"/>
<accession>D2QDN2</accession>